<dbReference type="Pfam" id="PF00578">
    <property type="entry name" value="AhpC-TSA"/>
    <property type="match status" value="1"/>
</dbReference>
<keyword evidence="5" id="KW-0560">Oxidoreductase</keyword>
<dbReference type="InterPro" id="IPR000866">
    <property type="entry name" value="AhpC/TSA"/>
</dbReference>
<dbReference type="InterPro" id="IPR036249">
    <property type="entry name" value="Thioredoxin-like_sf"/>
</dbReference>
<evidence type="ECO:0000256" key="7">
    <source>
        <dbReference type="SAM" id="MobiDB-lite"/>
    </source>
</evidence>
<name>A0A951PJT6_9CYAN</name>
<feature type="region of interest" description="Disordered" evidence="7">
    <location>
        <begin position="364"/>
        <end position="395"/>
    </location>
</feature>
<dbReference type="Gene3D" id="3.40.30.10">
    <property type="entry name" value="Glutaredoxin"/>
    <property type="match status" value="1"/>
</dbReference>
<evidence type="ECO:0000256" key="2">
    <source>
        <dbReference type="ARBA" id="ARBA00022723"/>
    </source>
</evidence>
<keyword evidence="3" id="KW-0847">Vitamin C</keyword>
<keyword evidence="4" id="KW-0223">Dioxygenase</keyword>
<sequence>MVALSVGDPAPLFTLPSTSNPTYHFDTVGGYRTVLFFFGSSKHTNSTLVLKEFCDRQKQFAILNVPFFGISVDPEDTYLADVINNPTYCKFLWDLEGEVSRLYGVCQSDDGQVLVTPTTFVLDENLHILRVFSVEAENPIEHVAQVIAFLTSLPSREPHQMAVRQAPVLLIPNVFEPAFCQHLIQRFQTNGGRDSGFMREKDGKTVEVSDYSFKKRRDFNLEDGELRLREAVNDLVIRRVKPEIEKVFQFSITRFERHVIACYESENQGFFNRHRDNTTKGTAHRRFAMTLNLNTGEYEGGCLWFPEYGTRLFRPGVGEAVIFSCSLLHEVTPVTRGRRFALLSFFYNDEAARVREQNRKYLASNEHQATTATKTKAKLNKPSVGFHPTSRKKPR</sequence>
<dbReference type="InterPro" id="IPR044862">
    <property type="entry name" value="Pro_4_hyd_alph_FE2OG_OXY"/>
</dbReference>
<dbReference type="PROSITE" id="PS51352">
    <property type="entry name" value="THIOREDOXIN_2"/>
    <property type="match status" value="1"/>
</dbReference>
<dbReference type="InterPro" id="IPR006620">
    <property type="entry name" value="Pro_4_hyd_alph"/>
</dbReference>
<comment type="cofactor">
    <cofactor evidence="1">
        <name>L-ascorbate</name>
        <dbReference type="ChEBI" id="CHEBI:38290"/>
    </cofactor>
</comment>
<keyword evidence="2" id="KW-0479">Metal-binding</keyword>
<dbReference type="GO" id="GO:0031418">
    <property type="term" value="F:L-ascorbic acid binding"/>
    <property type="evidence" value="ECO:0007669"/>
    <property type="project" value="UniProtKB-KW"/>
</dbReference>
<organism evidence="10 11">
    <name type="scientific">Symplocastrum torsivum CPER-KK1</name>
    <dbReference type="NCBI Taxonomy" id="450513"/>
    <lineage>
        <taxon>Bacteria</taxon>
        <taxon>Bacillati</taxon>
        <taxon>Cyanobacteriota</taxon>
        <taxon>Cyanophyceae</taxon>
        <taxon>Oscillatoriophycideae</taxon>
        <taxon>Oscillatoriales</taxon>
        <taxon>Microcoleaceae</taxon>
        <taxon>Symplocastrum</taxon>
    </lineage>
</organism>
<evidence type="ECO:0000256" key="1">
    <source>
        <dbReference type="ARBA" id="ARBA00001961"/>
    </source>
</evidence>
<evidence type="ECO:0000256" key="6">
    <source>
        <dbReference type="ARBA" id="ARBA00023004"/>
    </source>
</evidence>
<gene>
    <name evidence="10" type="ORF">KME25_10250</name>
</gene>
<keyword evidence="6" id="KW-0408">Iron</keyword>
<dbReference type="GO" id="GO:0016209">
    <property type="term" value="F:antioxidant activity"/>
    <property type="evidence" value="ECO:0007669"/>
    <property type="project" value="InterPro"/>
</dbReference>
<dbReference type="InterPro" id="IPR013766">
    <property type="entry name" value="Thioredoxin_domain"/>
</dbReference>
<reference evidence="10" key="2">
    <citation type="journal article" date="2022" name="Microbiol. Resour. Announc.">
        <title>Metagenome Sequencing to Explore Phylogenomics of Terrestrial Cyanobacteria.</title>
        <authorList>
            <person name="Ward R.D."/>
            <person name="Stajich J.E."/>
            <person name="Johansen J.R."/>
            <person name="Huntemann M."/>
            <person name="Clum A."/>
            <person name="Foster B."/>
            <person name="Foster B."/>
            <person name="Roux S."/>
            <person name="Palaniappan K."/>
            <person name="Varghese N."/>
            <person name="Mukherjee S."/>
            <person name="Reddy T.B.K."/>
            <person name="Daum C."/>
            <person name="Copeland A."/>
            <person name="Chen I.A."/>
            <person name="Ivanova N.N."/>
            <person name="Kyrpides N.C."/>
            <person name="Shapiro N."/>
            <person name="Eloe-Fadrosh E.A."/>
            <person name="Pietrasiak N."/>
        </authorList>
    </citation>
    <scope>NUCLEOTIDE SEQUENCE</scope>
    <source>
        <strain evidence="10">CPER-KK1</strain>
    </source>
</reference>
<dbReference type="EMBL" id="JAHHIF010000011">
    <property type="protein sequence ID" value="MBW4544807.1"/>
    <property type="molecule type" value="Genomic_DNA"/>
</dbReference>
<dbReference type="Proteomes" id="UP000753908">
    <property type="component" value="Unassembled WGS sequence"/>
</dbReference>
<dbReference type="GO" id="GO:0005506">
    <property type="term" value="F:iron ion binding"/>
    <property type="evidence" value="ECO:0007669"/>
    <property type="project" value="InterPro"/>
</dbReference>
<dbReference type="InterPro" id="IPR005123">
    <property type="entry name" value="Oxoglu/Fe-dep_dioxygenase_dom"/>
</dbReference>
<evidence type="ECO:0000256" key="3">
    <source>
        <dbReference type="ARBA" id="ARBA00022896"/>
    </source>
</evidence>
<dbReference type="GO" id="GO:0016705">
    <property type="term" value="F:oxidoreductase activity, acting on paired donors, with incorporation or reduction of molecular oxygen"/>
    <property type="evidence" value="ECO:0007669"/>
    <property type="project" value="InterPro"/>
</dbReference>
<dbReference type="PROSITE" id="PS51471">
    <property type="entry name" value="FE2OG_OXY"/>
    <property type="match status" value="1"/>
</dbReference>
<feature type="domain" description="Fe2OG dioxygenase" evidence="9">
    <location>
        <begin position="254"/>
        <end position="349"/>
    </location>
</feature>
<evidence type="ECO:0000256" key="5">
    <source>
        <dbReference type="ARBA" id="ARBA00023002"/>
    </source>
</evidence>
<reference evidence="10" key="1">
    <citation type="submission" date="2021-05" db="EMBL/GenBank/DDBJ databases">
        <authorList>
            <person name="Pietrasiak N."/>
            <person name="Ward R."/>
            <person name="Stajich J.E."/>
            <person name="Kurbessoian T."/>
        </authorList>
    </citation>
    <scope>NUCLEOTIDE SEQUENCE</scope>
    <source>
        <strain evidence="10">CPER-KK1</strain>
    </source>
</reference>
<evidence type="ECO:0000259" key="9">
    <source>
        <dbReference type="PROSITE" id="PS51471"/>
    </source>
</evidence>
<protein>
    <submittedName>
        <fullName evidence="10">Redoxin domain-containing protein</fullName>
    </submittedName>
</protein>
<evidence type="ECO:0000313" key="11">
    <source>
        <dbReference type="Proteomes" id="UP000753908"/>
    </source>
</evidence>
<comment type="caution">
    <text evidence="10">The sequence shown here is derived from an EMBL/GenBank/DDBJ whole genome shotgun (WGS) entry which is preliminary data.</text>
</comment>
<evidence type="ECO:0000256" key="4">
    <source>
        <dbReference type="ARBA" id="ARBA00022964"/>
    </source>
</evidence>
<dbReference type="CDD" id="cd02971">
    <property type="entry name" value="PRX_family"/>
    <property type="match status" value="1"/>
</dbReference>
<dbReference type="Gene3D" id="2.60.120.620">
    <property type="entry name" value="q2cbj1_9rhob like domain"/>
    <property type="match status" value="1"/>
</dbReference>
<accession>A0A951PJT6</accession>
<feature type="domain" description="Thioredoxin" evidence="8">
    <location>
        <begin position="4"/>
        <end position="155"/>
    </location>
</feature>
<dbReference type="Pfam" id="PF13640">
    <property type="entry name" value="2OG-FeII_Oxy_3"/>
    <property type="match status" value="1"/>
</dbReference>
<dbReference type="SUPFAM" id="SSF52833">
    <property type="entry name" value="Thioredoxin-like"/>
    <property type="match status" value="1"/>
</dbReference>
<evidence type="ECO:0000259" key="8">
    <source>
        <dbReference type="PROSITE" id="PS51352"/>
    </source>
</evidence>
<proteinExistence type="predicted"/>
<dbReference type="GO" id="GO:0051213">
    <property type="term" value="F:dioxygenase activity"/>
    <property type="evidence" value="ECO:0007669"/>
    <property type="project" value="UniProtKB-KW"/>
</dbReference>
<dbReference type="AlphaFoldDB" id="A0A951PJT6"/>
<evidence type="ECO:0000313" key="10">
    <source>
        <dbReference type="EMBL" id="MBW4544807.1"/>
    </source>
</evidence>
<dbReference type="SMART" id="SM00702">
    <property type="entry name" value="P4Hc"/>
    <property type="match status" value="1"/>
</dbReference>